<evidence type="ECO:0000256" key="5">
    <source>
        <dbReference type="ARBA" id="ARBA00022842"/>
    </source>
</evidence>
<feature type="binding site" evidence="10">
    <location>
        <position position="69"/>
    </location>
    <ligand>
        <name>Mg(2+)</name>
        <dbReference type="ChEBI" id="CHEBI:18420"/>
    </ligand>
</feature>
<dbReference type="RefSeq" id="WP_039650510.1">
    <property type="nucleotide sequence ID" value="NZ_CP007770.1"/>
</dbReference>
<evidence type="ECO:0000256" key="10">
    <source>
        <dbReference type="HAMAP-Rule" id="MF_00097"/>
    </source>
</evidence>
<dbReference type="KEGG" id="cis:CINS_1082"/>
<dbReference type="GO" id="GO:0009228">
    <property type="term" value="P:thiamine biosynthetic process"/>
    <property type="evidence" value="ECO:0007669"/>
    <property type="project" value="UniProtKB-KW"/>
</dbReference>
<evidence type="ECO:0000256" key="4">
    <source>
        <dbReference type="ARBA" id="ARBA00022723"/>
    </source>
</evidence>
<dbReference type="Proteomes" id="UP000031163">
    <property type="component" value="Chromosome"/>
</dbReference>
<protein>
    <recommendedName>
        <fullName evidence="10">Thiamine-phosphate synthase</fullName>
        <shortName evidence="10">TP synthase</shortName>
        <shortName evidence="10">TPS</shortName>
        <ecNumber evidence="10">2.5.1.3</ecNumber>
    </recommendedName>
    <alternativeName>
        <fullName evidence="10">Thiamine-phosphate pyrophosphorylase</fullName>
        <shortName evidence="10">TMP pyrophosphorylase</shortName>
        <shortName evidence="10">TMP-PPase</shortName>
    </alternativeName>
</protein>
<dbReference type="EC" id="2.5.1.3" evidence="10"/>
<comment type="catalytic activity">
    <reaction evidence="9 10 11">
        <text>2-[(2R,5Z)-2-carboxy-4-methylthiazol-5(2H)-ylidene]ethyl phosphate + 4-amino-2-methyl-5-(diphosphooxymethyl)pyrimidine + 2 H(+) = thiamine phosphate + CO2 + diphosphate</text>
        <dbReference type="Rhea" id="RHEA:47844"/>
        <dbReference type="ChEBI" id="CHEBI:15378"/>
        <dbReference type="ChEBI" id="CHEBI:16526"/>
        <dbReference type="ChEBI" id="CHEBI:33019"/>
        <dbReference type="ChEBI" id="CHEBI:37575"/>
        <dbReference type="ChEBI" id="CHEBI:57841"/>
        <dbReference type="ChEBI" id="CHEBI:62899"/>
        <dbReference type="EC" id="2.5.1.3"/>
    </reaction>
</comment>
<feature type="binding site" evidence="10">
    <location>
        <position position="68"/>
    </location>
    <ligand>
        <name>4-amino-2-methyl-5-(diphosphooxymethyl)pyrimidine</name>
        <dbReference type="ChEBI" id="CHEBI:57841"/>
    </ligand>
</feature>
<dbReference type="GO" id="GO:0000287">
    <property type="term" value="F:magnesium ion binding"/>
    <property type="evidence" value="ECO:0007669"/>
    <property type="project" value="UniProtKB-UniRule"/>
</dbReference>
<name>A0A0A8H588_9BACT</name>
<dbReference type="GeneID" id="74431870"/>
<dbReference type="GO" id="GO:0009229">
    <property type="term" value="P:thiamine diphosphate biosynthetic process"/>
    <property type="evidence" value="ECO:0007669"/>
    <property type="project" value="UniProtKB-UniRule"/>
</dbReference>
<comment type="pathway">
    <text evidence="2 10 12">Cofactor biosynthesis; thiamine diphosphate biosynthesis; thiamine phosphate from 4-amino-2-methyl-5-diphosphomethylpyrimidine and 4-methyl-5-(2-phosphoethyl)-thiazole: step 1/1.</text>
</comment>
<evidence type="ECO:0000256" key="3">
    <source>
        <dbReference type="ARBA" id="ARBA00022679"/>
    </source>
</evidence>
<dbReference type="InterPro" id="IPR036206">
    <property type="entry name" value="ThiamineP_synth_sf"/>
</dbReference>
<evidence type="ECO:0000256" key="12">
    <source>
        <dbReference type="RuleBase" id="RU004253"/>
    </source>
</evidence>
<reference evidence="14 15" key="1">
    <citation type="journal article" date="2014" name="Genome Biol. Evol.">
        <title>Comparative Genomics of the Campylobacter lari Group.</title>
        <authorList>
            <person name="Miller W.G."/>
            <person name="Yee E."/>
            <person name="Chapman M.H."/>
            <person name="Smith T.P."/>
            <person name="Bono J.L."/>
            <person name="Huynh S."/>
            <person name="Parker C.T."/>
            <person name="Vandamme P."/>
            <person name="Luong K."/>
            <person name="Korlach J."/>
        </authorList>
    </citation>
    <scope>NUCLEOTIDE SEQUENCE [LARGE SCALE GENOMIC DNA]</scope>
    <source>
        <strain evidence="14 15">NCTC 12927</strain>
    </source>
</reference>
<comment type="caution">
    <text evidence="10">Lacks conserved residue(s) required for the propagation of feature annotation.</text>
</comment>
<proteinExistence type="inferred from homology"/>
<feature type="binding site" evidence="10">
    <location>
        <position position="134"/>
    </location>
    <ligand>
        <name>4-amino-2-methyl-5-(diphosphooxymethyl)pyrimidine</name>
        <dbReference type="ChEBI" id="CHEBI:57841"/>
    </ligand>
</feature>
<dbReference type="NCBIfam" id="TIGR00693">
    <property type="entry name" value="thiE"/>
    <property type="match status" value="1"/>
</dbReference>
<evidence type="ECO:0000313" key="14">
    <source>
        <dbReference type="EMBL" id="AJC88044.1"/>
    </source>
</evidence>
<organism evidence="14 15">
    <name type="scientific">Campylobacter insulaenigrae NCTC 12927</name>
    <dbReference type="NCBI Taxonomy" id="1031564"/>
    <lineage>
        <taxon>Bacteria</taxon>
        <taxon>Pseudomonadati</taxon>
        <taxon>Campylobacterota</taxon>
        <taxon>Epsilonproteobacteria</taxon>
        <taxon>Campylobacterales</taxon>
        <taxon>Campylobacteraceae</taxon>
        <taxon>Campylobacter</taxon>
    </lineage>
</organism>
<dbReference type="AlphaFoldDB" id="A0A0A8H588"/>
<comment type="function">
    <text evidence="1 10">Condenses 4-methyl-5-(beta-hydroxyethyl)thiazole monophosphate (THZ-P) and 2-methyl-4-amino-5-hydroxymethyl pyrimidine pyrophosphate (HMP-PP) to form thiamine monophosphate (TMP).</text>
</comment>
<comment type="similarity">
    <text evidence="10 11">Belongs to the thiamine-phosphate synthase family.</text>
</comment>
<comment type="catalytic activity">
    <reaction evidence="7 10 11">
        <text>4-methyl-5-(2-phosphooxyethyl)-thiazole + 4-amino-2-methyl-5-(diphosphooxymethyl)pyrimidine + H(+) = thiamine phosphate + diphosphate</text>
        <dbReference type="Rhea" id="RHEA:22328"/>
        <dbReference type="ChEBI" id="CHEBI:15378"/>
        <dbReference type="ChEBI" id="CHEBI:33019"/>
        <dbReference type="ChEBI" id="CHEBI:37575"/>
        <dbReference type="ChEBI" id="CHEBI:57841"/>
        <dbReference type="ChEBI" id="CHEBI:58296"/>
        <dbReference type="EC" id="2.5.1.3"/>
    </reaction>
</comment>
<accession>A0A0A8H588</accession>
<evidence type="ECO:0000256" key="9">
    <source>
        <dbReference type="ARBA" id="ARBA00047883"/>
    </source>
</evidence>
<dbReference type="GO" id="GO:0004789">
    <property type="term" value="F:thiamine-phosphate diphosphorylase activity"/>
    <property type="evidence" value="ECO:0007669"/>
    <property type="project" value="UniProtKB-UniRule"/>
</dbReference>
<comment type="catalytic activity">
    <reaction evidence="8 10 11">
        <text>2-(2-carboxy-4-methylthiazol-5-yl)ethyl phosphate + 4-amino-2-methyl-5-(diphosphooxymethyl)pyrimidine + 2 H(+) = thiamine phosphate + CO2 + diphosphate</text>
        <dbReference type="Rhea" id="RHEA:47848"/>
        <dbReference type="ChEBI" id="CHEBI:15378"/>
        <dbReference type="ChEBI" id="CHEBI:16526"/>
        <dbReference type="ChEBI" id="CHEBI:33019"/>
        <dbReference type="ChEBI" id="CHEBI:37575"/>
        <dbReference type="ChEBI" id="CHEBI:57841"/>
        <dbReference type="ChEBI" id="CHEBI:62890"/>
        <dbReference type="EC" id="2.5.1.3"/>
    </reaction>
</comment>
<dbReference type="PANTHER" id="PTHR20857:SF23">
    <property type="entry name" value="THIAMINE BIOSYNTHETIC BIFUNCTIONAL ENZYME"/>
    <property type="match status" value="1"/>
</dbReference>
<evidence type="ECO:0000256" key="7">
    <source>
        <dbReference type="ARBA" id="ARBA00047334"/>
    </source>
</evidence>
<dbReference type="Pfam" id="PF02581">
    <property type="entry name" value="TMP-TENI"/>
    <property type="match status" value="1"/>
</dbReference>
<keyword evidence="5 10" id="KW-0460">Magnesium</keyword>
<keyword evidence="3 10" id="KW-0808">Transferase</keyword>
<dbReference type="InterPro" id="IPR013785">
    <property type="entry name" value="Aldolase_TIM"/>
</dbReference>
<keyword evidence="4 10" id="KW-0479">Metal-binding</keyword>
<dbReference type="InterPro" id="IPR022998">
    <property type="entry name" value="ThiamineP_synth_TenI"/>
</dbReference>
<evidence type="ECO:0000313" key="15">
    <source>
        <dbReference type="Proteomes" id="UP000031163"/>
    </source>
</evidence>
<dbReference type="InterPro" id="IPR034291">
    <property type="entry name" value="TMP_synthase"/>
</dbReference>
<gene>
    <name evidence="10 14" type="primary">thiE</name>
    <name evidence="14" type="ORF">CINS_1082</name>
</gene>
<feature type="binding site" evidence="10">
    <location>
        <position position="161"/>
    </location>
    <ligand>
        <name>2-[(2R,5Z)-2-carboxy-4-methylthiazol-5(2H)-ylidene]ethyl phosphate</name>
        <dbReference type="ChEBI" id="CHEBI:62899"/>
    </ligand>
</feature>
<evidence type="ECO:0000256" key="8">
    <source>
        <dbReference type="ARBA" id="ARBA00047851"/>
    </source>
</evidence>
<dbReference type="CDD" id="cd00564">
    <property type="entry name" value="TMP_TenI"/>
    <property type="match status" value="1"/>
</dbReference>
<evidence type="ECO:0000256" key="6">
    <source>
        <dbReference type="ARBA" id="ARBA00022977"/>
    </source>
</evidence>
<feature type="binding site" evidence="10">
    <location>
        <begin position="131"/>
        <end position="133"/>
    </location>
    <ligand>
        <name>2-[(2R,5Z)-2-carboxy-4-methylthiazol-5(2H)-ylidene]ethyl phosphate</name>
        <dbReference type="ChEBI" id="CHEBI:62899"/>
    </ligand>
</feature>
<dbReference type="Gene3D" id="3.20.20.70">
    <property type="entry name" value="Aldolase class I"/>
    <property type="match status" value="1"/>
</dbReference>
<evidence type="ECO:0000256" key="1">
    <source>
        <dbReference type="ARBA" id="ARBA00003814"/>
    </source>
</evidence>
<dbReference type="HAMAP" id="MF_00097">
    <property type="entry name" value="TMP_synthase"/>
    <property type="match status" value="1"/>
</dbReference>
<dbReference type="HOGENOM" id="CLU_018272_3_2_7"/>
<feature type="binding site" evidence="10">
    <location>
        <position position="88"/>
    </location>
    <ligand>
        <name>Mg(2+)</name>
        <dbReference type="ChEBI" id="CHEBI:18420"/>
    </ligand>
</feature>
<evidence type="ECO:0000259" key="13">
    <source>
        <dbReference type="Pfam" id="PF02581"/>
    </source>
</evidence>
<comment type="cofactor">
    <cofactor evidence="10">
        <name>Mg(2+)</name>
        <dbReference type="ChEBI" id="CHEBI:18420"/>
    </cofactor>
    <text evidence="10">Binds 1 Mg(2+) ion per subunit.</text>
</comment>
<dbReference type="GO" id="GO:0005737">
    <property type="term" value="C:cytoplasm"/>
    <property type="evidence" value="ECO:0007669"/>
    <property type="project" value="TreeGrafter"/>
</dbReference>
<sequence>MNSSKLYLVASKGKKSENEFLNIIKTSLEAGVDIIQLREKNLNTLEFYHLALKVKAICDEFKIPFLINDRLDIALAIDASGVHIGQTDLPLQKARKLLGNEKIIGITINHKFELENIKGADYLGVGAVFNTPSKENCVVLGIEGLKEITRLSSLPVIAIGGINENNISMLKDSGVTGVAVIRAIMDAKNPYEATLFLKKIIKDLYSL</sequence>
<feature type="binding site" evidence="10">
    <location>
        <position position="107"/>
    </location>
    <ligand>
        <name>4-amino-2-methyl-5-(diphosphooxymethyl)pyrimidine</name>
        <dbReference type="ChEBI" id="CHEBI:57841"/>
    </ligand>
</feature>
<keyword evidence="6 10" id="KW-0784">Thiamine biosynthesis</keyword>
<dbReference type="SUPFAM" id="SSF51391">
    <property type="entry name" value="Thiamin phosphate synthase"/>
    <property type="match status" value="1"/>
</dbReference>
<dbReference type="FunFam" id="3.20.20.70:FF:000096">
    <property type="entry name" value="Thiamine-phosphate synthase"/>
    <property type="match status" value="1"/>
</dbReference>
<dbReference type="PANTHER" id="PTHR20857">
    <property type="entry name" value="THIAMINE-PHOSPHATE PYROPHOSPHORYLASE"/>
    <property type="match status" value="1"/>
</dbReference>
<feature type="binding site" evidence="10">
    <location>
        <begin position="36"/>
        <end position="40"/>
    </location>
    <ligand>
        <name>4-amino-2-methyl-5-(diphosphooxymethyl)pyrimidine</name>
        <dbReference type="ChEBI" id="CHEBI:57841"/>
    </ligand>
</feature>
<dbReference type="STRING" id="1031564.CINS_1082"/>
<dbReference type="UniPathway" id="UPA00060">
    <property type="reaction ID" value="UER00141"/>
</dbReference>
<evidence type="ECO:0000256" key="2">
    <source>
        <dbReference type="ARBA" id="ARBA00005165"/>
    </source>
</evidence>
<feature type="domain" description="Thiamine phosphate synthase/TenI" evidence="13">
    <location>
        <begin position="6"/>
        <end position="184"/>
    </location>
</feature>
<dbReference type="EMBL" id="CP007770">
    <property type="protein sequence ID" value="AJC88044.1"/>
    <property type="molecule type" value="Genomic_DNA"/>
</dbReference>
<evidence type="ECO:0000256" key="11">
    <source>
        <dbReference type="RuleBase" id="RU003826"/>
    </source>
</evidence>